<dbReference type="SUPFAM" id="SSF52540">
    <property type="entry name" value="P-loop containing nucleoside triphosphate hydrolases"/>
    <property type="match status" value="1"/>
</dbReference>
<dbReference type="GO" id="GO:0005524">
    <property type="term" value="F:ATP binding"/>
    <property type="evidence" value="ECO:0007669"/>
    <property type="project" value="UniProtKB-UniRule"/>
</dbReference>
<dbReference type="HAMAP" id="MF_00165">
    <property type="entry name" value="Thymidylate_kinase"/>
    <property type="match status" value="1"/>
</dbReference>
<comment type="catalytic activity">
    <reaction evidence="7">
        <text>dTMP + ATP = dTDP + ADP</text>
        <dbReference type="Rhea" id="RHEA:13517"/>
        <dbReference type="ChEBI" id="CHEBI:30616"/>
        <dbReference type="ChEBI" id="CHEBI:58369"/>
        <dbReference type="ChEBI" id="CHEBI:63528"/>
        <dbReference type="ChEBI" id="CHEBI:456216"/>
        <dbReference type="EC" id="2.7.4.9"/>
    </reaction>
</comment>
<proteinExistence type="inferred from homology"/>
<accession>A0A1B2DSI6</accession>
<dbReference type="InterPro" id="IPR039430">
    <property type="entry name" value="Thymidylate_kin-like_dom"/>
</dbReference>
<dbReference type="InterPro" id="IPR018094">
    <property type="entry name" value="Thymidylate_kinase"/>
</dbReference>
<dbReference type="InterPro" id="IPR027417">
    <property type="entry name" value="P-loop_NTPase"/>
</dbReference>
<keyword evidence="6 7" id="KW-0067">ATP-binding</keyword>
<reference evidence="9" key="1">
    <citation type="submission" date="2016-08" db="EMBL/GenBank/DDBJ databases">
        <title>Complete Genome Seqeunce of Paenibacillus sp. BIHB 4019 from tea rhizoplane.</title>
        <authorList>
            <person name="Thakur R."/>
            <person name="Swarnkar M.K."/>
            <person name="Gulati A."/>
        </authorList>
    </citation>
    <scope>NUCLEOTIDE SEQUENCE [LARGE SCALE GENOMIC DNA]</scope>
    <source>
        <strain evidence="9">BIHB4019</strain>
    </source>
</reference>
<feature type="binding site" evidence="7">
    <location>
        <begin position="3"/>
        <end position="10"/>
    </location>
    <ligand>
        <name>ATP</name>
        <dbReference type="ChEBI" id="CHEBI:30616"/>
    </ligand>
</feature>
<dbReference type="CDD" id="cd01672">
    <property type="entry name" value="TMPK"/>
    <property type="match status" value="1"/>
</dbReference>
<evidence type="ECO:0000256" key="4">
    <source>
        <dbReference type="ARBA" id="ARBA00022741"/>
    </source>
</evidence>
<dbReference type="AlphaFoldDB" id="A0A1B2DSI6"/>
<organism evidence="9">
    <name type="scientific">Paenibacillus sp. BIHB 4019</name>
    <dbReference type="NCBI Taxonomy" id="1870819"/>
    <lineage>
        <taxon>Bacteria</taxon>
        <taxon>Bacillati</taxon>
        <taxon>Bacillota</taxon>
        <taxon>Bacilli</taxon>
        <taxon>Bacillales</taxon>
        <taxon>Paenibacillaceae</taxon>
        <taxon>Paenibacillus</taxon>
    </lineage>
</organism>
<dbReference type="GO" id="GO:0005737">
    <property type="term" value="C:cytoplasm"/>
    <property type="evidence" value="ECO:0007669"/>
    <property type="project" value="TreeGrafter"/>
</dbReference>
<dbReference type="GO" id="GO:0004798">
    <property type="term" value="F:dTMP kinase activity"/>
    <property type="evidence" value="ECO:0007669"/>
    <property type="project" value="UniProtKB-UniRule"/>
</dbReference>
<dbReference type="GO" id="GO:0006233">
    <property type="term" value="P:dTDP biosynthetic process"/>
    <property type="evidence" value="ECO:0007669"/>
    <property type="project" value="InterPro"/>
</dbReference>
<dbReference type="Gene3D" id="3.40.50.300">
    <property type="entry name" value="P-loop containing nucleotide triphosphate hydrolases"/>
    <property type="match status" value="1"/>
</dbReference>
<evidence type="ECO:0000259" key="8">
    <source>
        <dbReference type="Pfam" id="PF02223"/>
    </source>
</evidence>
<comment type="function">
    <text evidence="7">Phosphorylation of dTMP to form dTDP in both de novo and salvage pathways of dTTP synthesis.</text>
</comment>
<sequence length="200" mass="23043">MCGLDGAGKTTQIGMLTKWFELNNVQLYNTKQPTDQYRNDPRVRSYLDNGHVHDMRVIAMLSAADRITHMHDLEQRLESGINIISDRYIYSSYAYFKVRGMDIHDIKSLYGPIRKPDLTVFLDIMPEITIKRIQARDGHLKYEEKDPSIFTNVREAFRTVLPEDALIINGERDPQAIHSEIVLHLETIISTKGGYSYGIK</sequence>
<evidence type="ECO:0000256" key="7">
    <source>
        <dbReference type="HAMAP-Rule" id="MF_00165"/>
    </source>
</evidence>
<keyword evidence="4 7" id="KW-0547">Nucleotide-binding</keyword>
<feature type="domain" description="Thymidylate kinase-like" evidence="8">
    <location>
        <begin position="3"/>
        <end position="181"/>
    </location>
</feature>
<name>A0A1B2DSI6_9BACL</name>
<protein>
    <recommendedName>
        <fullName evidence="7">Thymidylate kinase</fullName>
        <ecNumber evidence="7">2.7.4.9</ecNumber>
    </recommendedName>
    <alternativeName>
        <fullName evidence="7">dTMP kinase</fullName>
    </alternativeName>
</protein>
<dbReference type="GO" id="GO:0006235">
    <property type="term" value="P:dTTP biosynthetic process"/>
    <property type="evidence" value="ECO:0007669"/>
    <property type="project" value="UniProtKB-UniRule"/>
</dbReference>
<keyword evidence="3 7" id="KW-0545">Nucleotide biosynthesis</keyword>
<keyword evidence="2 7" id="KW-0808">Transferase</keyword>
<dbReference type="NCBIfam" id="TIGR00041">
    <property type="entry name" value="DTMP_kinase"/>
    <property type="match status" value="1"/>
</dbReference>
<dbReference type="PANTHER" id="PTHR10344">
    <property type="entry name" value="THYMIDYLATE KINASE"/>
    <property type="match status" value="1"/>
</dbReference>
<evidence type="ECO:0000256" key="2">
    <source>
        <dbReference type="ARBA" id="ARBA00022679"/>
    </source>
</evidence>
<dbReference type="GO" id="GO:0006227">
    <property type="term" value="P:dUDP biosynthetic process"/>
    <property type="evidence" value="ECO:0007669"/>
    <property type="project" value="TreeGrafter"/>
</dbReference>
<evidence type="ECO:0000256" key="6">
    <source>
        <dbReference type="ARBA" id="ARBA00022840"/>
    </source>
</evidence>
<dbReference type="EC" id="2.7.4.9" evidence="7"/>
<evidence type="ECO:0000256" key="5">
    <source>
        <dbReference type="ARBA" id="ARBA00022777"/>
    </source>
</evidence>
<gene>
    <name evidence="7" type="primary">tmk</name>
    <name evidence="9" type="ORF">BBD42_09535</name>
</gene>
<comment type="similarity">
    <text evidence="1 7">Belongs to the thymidylate kinase family.</text>
</comment>
<dbReference type="EMBL" id="CP016808">
    <property type="protein sequence ID" value="ANY70661.1"/>
    <property type="molecule type" value="Genomic_DNA"/>
</dbReference>
<keyword evidence="5 7" id="KW-0418">Kinase</keyword>
<evidence type="ECO:0000256" key="3">
    <source>
        <dbReference type="ARBA" id="ARBA00022727"/>
    </source>
</evidence>
<dbReference type="PANTHER" id="PTHR10344:SF1">
    <property type="entry name" value="THYMIDYLATE KINASE"/>
    <property type="match status" value="1"/>
</dbReference>
<evidence type="ECO:0000313" key="9">
    <source>
        <dbReference type="EMBL" id="ANY70661.1"/>
    </source>
</evidence>
<dbReference type="Pfam" id="PF02223">
    <property type="entry name" value="Thymidylate_kin"/>
    <property type="match status" value="1"/>
</dbReference>
<evidence type="ECO:0000256" key="1">
    <source>
        <dbReference type="ARBA" id="ARBA00009776"/>
    </source>
</evidence>